<proteinExistence type="predicted"/>
<dbReference type="EMBL" id="BMLG01000039">
    <property type="protein sequence ID" value="GGM43539.1"/>
    <property type="molecule type" value="Genomic_DNA"/>
</dbReference>
<dbReference type="AlphaFoldDB" id="A0A917WXX9"/>
<feature type="coiled-coil region" evidence="1">
    <location>
        <begin position="7"/>
        <end position="51"/>
    </location>
</feature>
<keyword evidence="3" id="KW-1185">Reference proteome</keyword>
<reference evidence="2" key="1">
    <citation type="journal article" date="2014" name="Int. J. Syst. Evol. Microbiol.">
        <title>Complete genome sequence of Corynebacterium casei LMG S-19264T (=DSM 44701T), isolated from a smear-ripened cheese.</title>
        <authorList>
            <consortium name="US DOE Joint Genome Institute (JGI-PGF)"/>
            <person name="Walter F."/>
            <person name="Albersmeier A."/>
            <person name="Kalinowski J."/>
            <person name="Ruckert C."/>
        </authorList>
    </citation>
    <scope>NUCLEOTIDE SEQUENCE</scope>
    <source>
        <strain evidence="2">CGMCC 1.6333</strain>
    </source>
</reference>
<sequence>MPNKPHDQKQEKMIEQQEKLLERLEHLEMRKVRLKNKINQDETRKERTRRLIQVGAIFEKYFDIDSVEQAEQHAYRLKKIAEKNREEIEKTDVEKSMQSGKVIYKESEEKLITPDSSNQYKTS</sequence>
<accession>A0A917WXX9</accession>
<gene>
    <name evidence="2" type="ORF">GCM10011351_31900</name>
</gene>
<name>A0A917WXX9_9BACI</name>
<organism evidence="2 3">
    <name type="scientific">Paraliobacillus quinghaiensis</name>
    <dbReference type="NCBI Taxonomy" id="470815"/>
    <lineage>
        <taxon>Bacteria</taxon>
        <taxon>Bacillati</taxon>
        <taxon>Bacillota</taxon>
        <taxon>Bacilli</taxon>
        <taxon>Bacillales</taxon>
        <taxon>Bacillaceae</taxon>
        <taxon>Paraliobacillus</taxon>
    </lineage>
</organism>
<comment type="caution">
    <text evidence="2">The sequence shown here is derived from an EMBL/GenBank/DDBJ whole genome shotgun (WGS) entry which is preliminary data.</text>
</comment>
<evidence type="ECO:0000313" key="2">
    <source>
        <dbReference type="EMBL" id="GGM43539.1"/>
    </source>
</evidence>
<keyword evidence="1" id="KW-0175">Coiled coil</keyword>
<evidence type="ECO:0000256" key="1">
    <source>
        <dbReference type="SAM" id="Coils"/>
    </source>
</evidence>
<dbReference type="Proteomes" id="UP000618460">
    <property type="component" value="Unassembled WGS sequence"/>
</dbReference>
<dbReference type="RefSeq" id="WP_229666811.1">
    <property type="nucleotide sequence ID" value="NZ_BMLG01000039.1"/>
</dbReference>
<reference evidence="2" key="2">
    <citation type="submission" date="2020-09" db="EMBL/GenBank/DDBJ databases">
        <authorList>
            <person name="Sun Q."/>
            <person name="Zhou Y."/>
        </authorList>
    </citation>
    <scope>NUCLEOTIDE SEQUENCE</scope>
    <source>
        <strain evidence="2">CGMCC 1.6333</strain>
    </source>
</reference>
<protein>
    <recommendedName>
        <fullName evidence="4">DUF3847 domain-containing protein</fullName>
    </recommendedName>
</protein>
<evidence type="ECO:0008006" key="4">
    <source>
        <dbReference type="Google" id="ProtNLM"/>
    </source>
</evidence>
<evidence type="ECO:0000313" key="3">
    <source>
        <dbReference type="Proteomes" id="UP000618460"/>
    </source>
</evidence>